<feature type="compositionally biased region" description="Polar residues" evidence="12">
    <location>
        <begin position="200"/>
        <end position="229"/>
    </location>
</feature>
<dbReference type="InterPro" id="IPR050527">
    <property type="entry name" value="Snail/Krueppel_Znf"/>
</dbReference>
<evidence type="ECO:0000256" key="3">
    <source>
        <dbReference type="ARBA" id="ARBA00022723"/>
    </source>
</evidence>
<keyword evidence="4" id="KW-0677">Repeat</keyword>
<dbReference type="PROSITE" id="PS00028">
    <property type="entry name" value="ZINC_FINGER_C2H2_1"/>
    <property type="match status" value="4"/>
</dbReference>
<proteinExistence type="predicted"/>
<dbReference type="RefSeq" id="XP_069921952.1">
    <property type="nucleotide sequence ID" value="XM_070065851.1"/>
</dbReference>
<feature type="compositionally biased region" description="Polar residues" evidence="12">
    <location>
        <begin position="112"/>
        <end position="124"/>
    </location>
</feature>
<dbReference type="InParanoid" id="A0A5F9CPS4"/>
<keyword evidence="15" id="KW-1185">Reference proteome</keyword>
<dbReference type="SMART" id="SM00355">
    <property type="entry name" value="ZnF_C2H2"/>
    <property type="match status" value="6"/>
</dbReference>
<feature type="region of interest" description="Disordered" evidence="12">
    <location>
        <begin position="106"/>
        <end position="250"/>
    </location>
</feature>
<dbReference type="InterPro" id="IPR036236">
    <property type="entry name" value="Znf_C2H2_sf"/>
</dbReference>
<reference evidence="14 15" key="1">
    <citation type="journal article" date="2011" name="Nature">
        <title>A high-resolution map of human evolutionary constraint using 29 mammals.</title>
        <authorList>
            <person name="Lindblad-Toh K."/>
            <person name="Garber M."/>
            <person name="Zuk O."/>
            <person name="Lin M.F."/>
            <person name="Parker B.J."/>
            <person name="Washietl S."/>
            <person name="Kheradpour P."/>
            <person name="Ernst J."/>
            <person name="Jordan G."/>
            <person name="Mauceli E."/>
            <person name="Ward L.D."/>
            <person name="Lowe C.B."/>
            <person name="Holloway A.K."/>
            <person name="Clamp M."/>
            <person name="Gnerre S."/>
            <person name="Alfoldi J."/>
            <person name="Beal K."/>
            <person name="Chang J."/>
            <person name="Clawson H."/>
            <person name="Cuff J."/>
            <person name="Di Palma F."/>
            <person name="Fitzgerald S."/>
            <person name="Flicek P."/>
            <person name="Guttman M."/>
            <person name="Hubisz M.J."/>
            <person name="Jaffe D.B."/>
            <person name="Jungreis I."/>
            <person name="Kent W.J."/>
            <person name="Kostka D."/>
            <person name="Lara M."/>
            <person name="Martins A.L."/>
            <person name="Massingham T."/>
            <person name="Moltke I."/>
            <person name="Raney B.J."/>
            <person name="Rasmussen M.D."/>
            <person name="Robinson J."/>
            <person name="Stark A."/>
            <person name="Vilella A.J."/>
            <person name="Wen J."/>
            <person name="Xie X."/>
            <person name="Zody M.C."/>
            <person name="Baldwin J."/>
            <person name="Bloom T."/>
            <person name="Chin C.W."/>
            <person name="Heiman D."/>
            <person name="Nicol R."/>
            <person name="Nusbaum C."/>
            <person name="Young S."/>
            <person name="Wilkinson J."/>
            <person name="Worley K.C."/>
            <person name="Kovar C.L."/>
            <person name="Muzny D.M."/>
            <person name="Gibbs R.A."/>
            <person name="Cree A."/>
            <person name="Dihn H.H."/>
            <person name="Fowler G."/>
            <person name="Jhangiani S."/>
            <person name="Joshi V."/>
            <person name="Lee S."/>
            <person name="Lewis L.R."/>
            <person name="Nazareth L.V."/>
            <person name="Okwuonu G."/>
            <person name="Santibanez J."/>
            <person name="Warren W.C."/>
            <person name="Mardis E.R."/>
            <person name="Weinstock G.M."/>
            <person name="Wilson R.K."/>
            <person name="Delehaunty K."/>
            <person name="Dooling D."/>
            <person name="Fronik C."/>
            <person name="Fulton L."/>
            <person name="Fulton B."/>
            <person name="Graves T."/>
            <person name="Minx P."/>
            <person name="Sodergren E."/>
            <person name="Birney E."/>
            <person name="Margulies E.H."/>
            <person name="Herrero J."/>
            <person name="Green E.D."/>
            <person name="Haussler D."/>
            <person name="Siepel A."/>
            <person name="Goldman N."/>
            <person name="Pollard K.S."/>
            <person name="Pedersen J.S."/>
            <person name="Lander E.S."/>
            <person name="Kellis M."/>
        </authorList>
    </citation>
    <scope>NUCLEOTIDE SEQUENCE [LARGE SCALE GENOMIC DNA]</scope>
    <source>
        <strain evidence="14 15">Thorbecke inbred</strain>
    </source>
</reference>
<dbReference type="GeneID" id="138847384"/>
<evidence type="ECO:0000313" key="15">
    <source>
        <dbReference type="Proteomes" id="UP000001811"/>
    </source>
</evidence>
<name>A0A5F9CPS4_RABIT</name>
<dbReference type="InterPro" id="IPR013087">
    <property type="entry name" value="Znf_C2H2_type"/>
</dbReference>
<feature type="compositionally biased region" description="Basic and acidic residues" evidence="12">
    <location>
        <begin position="238"/>
        <end position="250"/>
    </location>
</feature>
<keyword evidence="3" id="KW-0479">Metal-binding</keyword>
<keyword evidence="6" id="KW-0862">Zinc</keyword>
<keyword evidence="7" id="KW-0805">Transcription regulation</keyword>
<evidence type="ECO:0000256" key="8">
    <source>
        <dbReference type="ARBA" id="ARBA00023125"/>
    </source>
</evidence>
<gene>
    <name evidence="14" type="primary">ZNF280A</name>
</gene>
<dbReference type="EMBL" id="AAGW02067717">
    <property type="status" value="NOT_ANNOTATED_CDS"/>
    <property type="molecule type" value="Genomic_DNA"/>
</dbReference>
<reference evidence="14" key="3">
    <citation type="submission" date="2025-09" db="UniProtKB">
        <authorList>
            <consortium name="Ensembl"/>
        </authorList>
    </citation>
    <scope>IDENTIFICATION</scope>
    <source>
        <strain evidence="14">Thorbecke</strain>
    </source>
</reference>
<keyword evidence="9" id="KW-0804">Transcription</keyword>
<organism evidence="14 15">
    <name type="scientific">Oryctolagus cuniculus</name>
    <name type="common">Rabbit</name>
    <dbReference type="NCBI Taxonomy" id="9986"/>
    <lineage>
        <taxon>Eukaryota</taxon>
        <taxon>Metazoa</taxon>
        <taxon>Chordata</taxon>
        <taxon>Craniata</taxon>
        <taxon>Vertebrata</taxon>
        <taxon>Euteleostomi</taxon>
        <taxon>Mammalia</taxon>
        <taxon>Eutheria</taxon>
        <taxon>Euarchontoglires</taxon>
        <taxon>Glires</taxon>
        <taxon>Lagomorpha</taxon>
        <taxon>Leporidae</taxon>
        <taxon>Oryctolagus</taxon>
    </lineage>
</organism>
<dbReference type="GO" id="GO:0000978">
    <property type="term" value="F:RNA polymerase II cis-regulatory region sequence-specific DNA binding"/>
    <property type="evidence" value="ECO:0007669"/>
    <property type="project" value="TreeGrafter"/>
</dbReference>
<evidence type="ECO:0000256" key="10">
    <source>
        <dbReference type="ARBA" id="ARBA00023242"/>
    </source>
</evidence>
<evidence type="ECO:0000256" key="4">
    <source>
        <dbReference type="ARBA" id="ARBA00022737"/>
    </source>
</evidence>
<protein>
    <submittedName>
        <fullName evidence="14">Zinc finger protein 280A</fullName>
    </submittedName>
</protein>
<keyword evidence="10" id="KW-0539">Nucleus</keyword>
<dbReference type="PROSITE" id="PS50157">
    <property type="entry name" value="ZINC_FINGER_C2H2_2"/>
    <property type="match status" value="1"/>
</dbReference>
<dbReference type="CTD" id="129025"/>
<evidence type="ECO:0000313" key="14">
    <source>
        <dbReference type="Ensembl" id="ENSOCUP00000035661.1"/>
    </source>
</evidence>
<feature type="domain" description="C2H2-type" evidence="13">
    <location>
        <begin position="340"/>
        <end position="368"/>
    </location>
</feature>
<evidence type="ECO:0000256" key="7">
    <source>
        <dbReference type="ARBA" id="ARBA00023015"/>
    </source>
</evidence>
<dbReference type="PANTHER" id="PTHR24388">
    <property type="entry name" value="ZINC FINGER PROTEIN"/>
    <property type="match status" value="1"/>
</dbReference>
<dbReference type="Ensembl" id="ENSOCUT00000054434.1">
    <property type="protein sequence ID" value="ENSOCUP00000035661.1"/>
    <property type="gene ID" value="ENSOCUG00000033178.1"/>
</dbReference>
<dbReference type="Proteomes" id="UP000001811">
    <property type="component" value="Chromosome 21"/>
</dbReference>
<evidence type="ECO:0000256" key="5">
    <source>
        <dbReference type="ARBA" id="ARBA00022771"/>
    </source>
</evidence>
<feature type="compositionally biased region" description="Polar residues" evidence="12">
    <location>
        <begin position="172"/>
        <end position="181"/>
    </location>
</feature>
<comment type="subcellular location">
    <subcellularLocation>
        <location evidence="2">Nucleus</location>
    </subcellularLocation>
</comment>
<evidence type="ECO:0000256" key="6">
    <source>
        <dbReference type="ARBA" id="ARBA00022833"/>
    </source>
</evidence>
<evidence type="ECO:0000256" key="1">
    <source>
        <dbReference type="ARBA" id="ARBA00003729"/>
    </source>
</evidence>
<dbReference type="GO" id="GO:0008270">
    <property type="term" value="F:zinc ion binding"/>
    <property type="evidence" value="ECO:0007669"/>
    <property type="project" value="UniProtKB-KW"/>
</dbReference>
<dbReference type="InterPro" id="IPR025243">
    <property type="entry name" value="DUF4195"/>
</dbReference>
<dbReference type="Gene3D" id="3.30.160.60">
    <property type="entry name" value="Classic Zinc Finger"/>
    <property type="match status" value="1"/>
</dbReference>
<evidence type="ECO:0000256" key="12">
    <source>
        <dbReference type="SAM" id="MobiDB-lite"/>
    </source>
</evidence>
<evidence type="ECO:0000256" key="9">
    <source>
        <dbReference type="ARBA" id="ARBA00023163"/>
    </source>
</evidence>
<dbReference type="FunFam" id="3.30.160.60:FF:000298">
    <property type="entry name" value="zinc finger protein 280D isoform X1"/>
    <property type="match status" value="1"/>
</dbReference>
<dbReference type="SUPFAM" id="SSF57667">
    <property type="entry name" value="beta-beta-alpha zinc fingers"/>
    <property type="match status" value="2"/>
</dbReference>
<dbReference type="PANTHER" id="PTHR24388:SF56">
    <property type="entry name" value="ZINC FINGER PROTEIN 280B"/>
    <property type="match status" value="1"/>
</dbReference>
<evidence type="ECO:0000256" key="11">
    <source>
        <dbReference type="PROSITE-ProRule" id="PRU00042"/>
    </source>
</evidence>
<sequence>MAHCRSLCVREQEPEELKKNERECTVKEEEEEDELVFVGVERVSEDADLVFVGVLSPSKPVISNILNRVTPGSYARRKKGPLSQDPANFSQLASHVSRPKNTVAIKPAAQPPWSSGDGSMSIESPSEAGCKVSSPPVDPGRCSELLSPRTPSLVGAVLPVGGRDASPRESKQISTPDINSRNPKRSKLSDGIPSACSAADTPSSISPTKDASTPSKSDCLSPSQVQDRTASPGVCANDKAHFSPRDPDRANDIAVLARPDCLSEASQNKAFDPVKGNLTMLLSDFYYGQHKGNGQSEQKTHTTFKCLSCLKVLKNVKFMNHMKHHLELERQRGDSWENHTTCRHCHRQFSTPFLLQCHIDSVHTTQEPSAVCKICELSFETDQVLLQHMKDNHKPGEMPYVCQVCSYRSSAFVDVETHFRTCHENTRDLLCPFCLKLFKTAIPYMNHCGKHQSKKGFPCSKCRLQFLTKKEVIEHKAKNHQTFKKPEPLSGLSPETKIIIQTSDRPGSGVASIVVSNTRPWVSPVKSKKRMAVNTSIPQRPL</sequence>
<comment type="function">
    <text evidence="1">May function as a transcription factor.</text>
</comment>
<accession>A0A5F9CPS4</accession>
<dbReference type="GeneTree" id="ENSGT00940000165289"/>
<dbReference type="GO" id="GO:0005634">
    <property type="term" value="C:nucleus"/>
    <property type="evidence" value="ECO:0007669"/>
    <property type="project" value="UniProtKB-SubCell"/>
</dbReference>
<dbReference type="Pfam" id="PF13836">
    <property type="entry name" value="DUF4195"/>
    <property type="match status" value="1"/>
</dbReference>
<evidence type="ECO:0000256" key="2">
    <source>
        <dbReference type="ARBA" id="ARBA00004123"/>
    </source>
</evidence>
<dbReference type="STRING" id="9986.ENSOCUP00000035661"/>
<reference evidence="14" key="2">
    <citation type="submission" date="2025-08" db="UniProtKB">
        <authorList>
            <consortium name="Ensembl"/>
        </authorList>
    </citation>
    <scope>IDENTIFICATION</scope>
    <source>
        <strain evidence="14">Thorbecke</strain>
    </source>
</reference>
<keyword evidence="5 11" id="KW-0863">Zinc-finger</keyword>
<dbReference type="AlphaFoldDB" id="A0A5F9CPS4"/>
<evidence type="ECO:0000259" key="13">
    <source>
        <dbReference type="PROSITE" id="PS50157"/>
    </source>
</evidence>
<keyword evidence="8" id="KW-0238">DNA-binding</keyword>
<dbReference type="GO" id="GO:0000981">
    <property type="term" value="F:DNA-binding transcription factor activity, RNA polymerase II-specific"/>
    <property type="evidence" value="ECO:0007669"/>
    <property type="project" value="TreeGrafter"/>
</dbReference>